<dbReference type="EMBL" id="OY731404">
    <property type="protein sequence ID" value="CAJ1969277.1"/>
    <property type="molecule type" value="Genomic_DNA"/>
</dbReference>
<organism evidence="1 2">
    <name type="scientific">Sphenostylis stenocarpa</name>
    <dbReference type="NCBI Taxonomy" id="92480"/>
    <lineage>
        <taxon>Eukaryota</taxon>
        <taxon>Viridiplantae</taxon>
        <taxon>Streptophyta</taxon>
        <taxon>Embryophyta</taxon>
        <taxon>Tracheophyta</taxon>
        <taxon>Spermatophyta</taxon>
        <taxon>Magnoliopsida</taxon>
        <taxon>eudicotyledons</taxon>
        <taxon>Gunneridae</taxon>
        <taxon>Pentapetalae</taxon>
        <taxon>rosids</taxon>
        <taxon>fabids</taxon>
        <taxon>Fabales</taxon>
        <taxon>Fabaceae</taxon>
        <taxon>Papilionoideae</taxon>
        <taxon>50 kb inversion clade</taxon>
        <taxon>NPAAA clade</taxon>
        <taxon>indigoferoid/millettioid clade</taxon>
        <taxon>Phaseoleae</taxon>
        <taxon>Sphenostylis</taxon>
    </lineage>
</organism>
<dbReference type="Proteomes" id="UP001189624">
    <property type="component" value="Chromosome 7"/>
</dbReference>
<evidence type="ECO:0000313" key="1">
    <source>
        <dbReference type="EMBL" id="CAJ1969277.1"/>
    </source>
</evidence>
<evidence type="ECO:0000313" key="2">
    <source>
        <dbReference type="Proteomes" id="UP001189624"/>
    </source>
</evidence>
<keyword evidence="2" id="KW-1185">Reference proteome</keyword>
<proteinExistence type="predicted"/>
<dbReference type="AlphaFoldDB" id="A0AA86T661"/>
<reference evidence="1" key="1">
    <citation type="submission" date="2023-10" db="EMBL/GenBank/DDBJ databases">
        <authorList>
            <person name="Domelevo Entfellner J.-B."/>
        </authorList>
    </citation>
    <scope>NUCLEOTIDE SEQUENCE</scope>
</reference>
<sequence length="131" mass="15126">MPPKMEVEDTNPTVPEEVLASNVVTEWLILWKTQPFEEIYLGEAKGIKEKFATFYLEDKTEFMEGGIDRNQIPITKAAKLLQGRVMKKVTFLEQYQIAYQLQQVAGIDPRKVSGFQAENYKSMLLYAWKST</sequence>
<protein>
    <submittedName>
        <fullName evidence="1">Uncharacterized protein</fullName>
    </submittedName>
</protein>
<dbReference type="Gramene" id="rna-AYBTSS11_LOCUS22177">
    <property type="protein sequence ID" value="CAJ1969277.1"/>
    <property type="gene ID" value="gene-AYBTSS11_LOCUS22177"/>
</dbReference>
<name>A0AA86T661_9FABA</name>
<gene>
    <name evidence="1" type="ORF">AYBTSS11_LOCUS22177</name>
</gene>
<accession>A0AA86T661</accession>